<protein>
    <submittedName>
        <fullName evidence="2">Uncharacterized protein</fullName>
    </submittedName>
</protein>
<keyword evidence="1" id="KW-0812">Transmembrane</keyword>
<keyword evidence="1" id="KW-0472">Membrane</keyword>
<proteinExistence type="predicted"/>
<feature type="transmembrane region" description="Helical" evidence="1">
    <location>
        <begin position="12"/>
        <end position="34"/>
    </location>
</feature>
<feature type="non-terminal residue" evidence="2">
    <location>
        <position position="1"/>
    </location>
</feature>
<keyword evidence="1" id="KW-1133">Transmembrane helix</keyword>
<evidence type="ECO:0000313" key="2">
    <source>
        <dbReference type="EMBL" id="CEK99531.1"/>
    </source>
</evidence>
<evidence type="ECO:0000256" key="1">
    <source>
        <dbReference type="SAM" id="Phobius"/>
    </source>
</evidence>
<reference evidence="2" key="1">
    <citation type="submission" date="2014-12" db="EMBL/GenBank/DDBJ databases">
        <title>Insight into the proteome of Arion vulgaris.</title>
        <authorList>
            <person name="Aradska J."/>
            <person name="Bulat T."/>
            <person name="Smidak R."/>
            <person name="Sarate P."/>
            <person name="Gangsoo J."/>
            <person name="Sialana F."/>
            <person name="Bilban M."/>
            <person name="Lubec G."/>
        </authorList>
    </citation>
    <scope>NUCLEOTIDE SEQUENCE</scope>
    <source>
        <tissue evidence="2">Skin</tissue>
    </source>
</reference>
<feature type="non-terminal residue" evidence="2">
    <location>
        <position position="73"/>
    </location>
</feature>
<dbReference type="AlphaFoldDB" id="A0A0B7C4J4"/>
<sequence>IASHLFYMGLQGFLYFLIIMVIEYRLIQIIWYLLPGDQIYGKNVIGASTEEDIDVVAEKERINSTQSSLLLSQ</sequence>
<name>A0A0B7C4J4_9EUPU</name>
<gene>
    <name evidence="2" type="primary">ORF221488</name>
</gene>
<accession>A0A0B7C4J4</accession>
<dbReference type="EMBL" id="HACG01052660">
    <property type="protein sequence ID" value="CEK99531.1"/>
    <property type="molecule type" value="Transcribed_RNA"/>
</dbReference>
<organism evidence="2">
    <name type="scientific">Arion vulgaris</name>
    <dbReference type="NCBI Taxonomy" id="1028688"/>
    <lineage>
        <taxon>Eukaryota</taxon>
        <taxon>Metazoa</taxon>
        <taxon>Spiralia</taxon>
        <taxon>Lophotrochozoa</taxon>
        <taxon>Mollusca</taxon>
        <taxon>Gastropoda</taxon>
        <taxon>Heterobranchia</taxon>
        <taxon>Euthyneura</taxon>
        <taxon>Panpulmonata</taxon>
        <taxon>Eupulmonata</taxon>
        <taxon>Stylommatophora</taxon>
        <taxon>Helicina</taxon>
        <taxon>Arionoidea</taxon>
        <taxon>Arionidae</taxon>
        <taxon>Arion</taxon>
    </lineage>
</organism>